<evidence type="ECO:0000313" key="2">
    <source>
        <dbReference type="EMBL" id="GLC27194.1"/>
    </source>
</evidence>
<keyword evidence="3" id="KW-1185">Reference proteome</keyword>
<evidence type="ECO:0000259" key="1">
    <source>
        <dbReference type="Pfam" id="PF04028"/>
    </source>
</evidence>
<feature type="domain" description="DUF374" evidence="1">
    <location>
        <begin position="77"/>
        <end position="145"/>
    </location>
</feature>
<organism evidence="2 3">
    <name type="scientific">Roseisolibacter agri</name>
    <dbReference type="NCBI Taxonomy" id="2014610"/>
    <lineage>
        <taxon>Bacteria</taxon>
        <taxon>Pseudomonadati</taxon>
        <taxon>Gemmatimonadota</taxon>
        <taxon>Gemmatimonadia</taxon>
        <taxon>Gemmatimonadales</taxon>
        <taxon>Gemmatimonadaceae</taxon>
        <taxon>Roseisolibacter</taxon>
    </lineage>
</organism>
<dbReference type="EMBL" id="BRXS01000006">
    <property type="protein sequence ID" value="GLC27194.1"/>
    <property type="molecule type" value="Genomic_DNA"/>
</dbReference>
<comment type="caution">
    <text evidence="2">The sequence shown here is derived from an EMBL/GenBank/DDBJ whole genome shotgun (WGS) entry which is preliminary data.</text>
</comment>
<name>A0AA37VFP2_9BACT</name>
<accession>A0AA37VFP2</accession>
<dbReference type="Pfam" id="PF04028">
    <property type="entry name" value="DUF374"/>
    <property type="match status" value="1"/>
</dbReference>
<dbReference type="AlphaFoldDB" id="A0AA37VFP2"/>
<reference evidence="2" key="1">
    <citation type="submission" date="2022-08" db="EMBL/GenBank/DDBJ databases">
        <title>Draft genome sequencing of Roseisolibacter agri AW1220.</title>
        <authorList>
            <person name="Tobiishi Y."/>
            <person name="Tonouchi A."/>
        </authorList>
    </citation>
    <scope>NUCLEOTIDE SEQUENCE</scope>
    <source>
        <strain evidence="2">AW1220</strain>
    </source>
</reference>
<dbReference type="Proteomes" id="UP001161325">
    <property type="component" value="Unassembled WGS sequence"/>
</dbReference>
<dbReference type="CDD" id="cd07983">
    <property type="entry name" value="LPLAT_DUF374-like"/>
    <property type="match status" value="1"/>
</dbReference>
<gene>
    <name evidence="2" type="ORF">rosag_37070</name>
</gene>
<protein>
    <recommendedName>
        <fullName evidence="1">DUF374 domain-containing protein</fullName>
    </recommendedName>
</protein>
<evidence type="ECO:0000313" key="3">
    <source>
        <dbReference type="Proteomes" id="UP001161325"/>
    </source>
</evidence>
<sequence length="235" mass="24897">MSDMAGAVRTADAPSAAPAVPLRVRLGVAAGTVVLRLLALTWRFREVGREGWHALRATPGTGVVVACWHGQLLPLVWHHRGEGVAVLISEHRDGEIIARVARALGYDTVRGSTSRGGGRALLELVGVLRRGREIAVTPDGPRGPRHTFAPGALIAAQRAGVPIIGVVAHVDRSWRLRSWDRFEIPKPFARITVAYGDPTPVPGATPREAAEHGAAFAALMDALGARAESAARAAR</sequence>
<dbReference type="InterPro" id="IPR007172">
    <property type="entry name" value="DUF374"/>
</dbReference>
<proteinExistence type="predicted"/>